<dbReference type="EMBL" id="PHHC01000079">
    <property type="protein sequence ID" value="PPE04057.1"/>
    <property type="molecule type" value="Genomic_DNA"/>
</dbReference>
<reference evidence="1 2" key="1">
    <citation type="submission" date="2017-11" db="EMBL/GenBank/DDBJ databases">
        <title>Comparative genomic analysis of Holospora spp., intranuclear symbionts of paramecia.</title>
        <authorList>
            <person name="Garushyants S.K."/>
            <person name="Beliavskaya A."/>
            <person name="Malko D.B."/>
            <person name="Logacheva M.D."/>
            <person name="Rautian M.S."/>
            <person name="Gelfand M.S."/>
        </authorList>
    </citation>
    <scope>NUCLEOTIDE SEQUENCE [LARGE SCALE GENOMIC DNA]</scope>
    <source>
        <strain evidence="2">02AZ16</strain>
    </source>
</reference>
<keyword evidence="2" id="KW-1185">Reference proteome</keyword>
<organism evidence="1 2">
    <name type="scientific">Holospora curviuscula</name>
    <dbReference type="NCBI Taxonomy" id="1082868"/>
    <lineage>
        <taxon>Bacteria</taxon>
        <taxon>Pseudomonadati</taxon>
        <taxon>Pseudomonadota</taxon>
        <taxon>Alphaproteobacteria</taxon>
        <taxon>Holosporales</taxon>
        <taxon>Holosporaceae</taxon>
        <taxon>Holospora</taxon>
    </lineage>
</organism>
<dbReference type="Proteomes" id="UP000239425">
    <property type="component" value="Unassembled WGS sequence"/>
</dbReference>
<comment type="caution">
    <text evidence="1">The sequence shown here is derived from an EMBL/GenBank/DDBJ whole genome shotgun (WGS) entry which is preliminary data.</text>
</comment>
<dbReference type="AlphaFoldDB" id="A0A2S5R9T0"/>
<evidence type="ECO:0000313" key="1">
    <source>
        <dbReference type="EMBL" id="PPE04057.1"/>
    </source>
</evidence>
<protein>
    <submittedName>
        <fullName evidence="1">Uncharacterized protein</fullName>
    </submittedName>
</protein>
<name>A0A2S5R9T0_9PROT</name>
<gene>
    <name evidence="1" type="ORF">HCUR_00592</name>
</gene>
<accession>A0A2S5R9T0</accession>
<evidence type="ECO:0000313" key="2">
    <source>
        <dbReference type="Proteomes" id="UP000239425"/>
    </source>
</evidence>
<sequence>MTSPNTHRPFIECRERTRWKKLLAQLGDSLNFEWLRINEFHQQVQPHASEEKI</sequence>
<proteinExistence type="predicted"/>